<reference evidence="2 3" key="1">
    <citation type="submission" date="2018-09" db="EMBL/GenBank/DDBJ databases">
        <title>Whole genome based analysis of evolution and adaptive divergence in Indian and Brazilian strains of Azospirillum brasilense.</title>
        <authorList>
            <person name="Singh C."/>
            <person name="Tripathi A.K."/>
        </authorList>
    </citation>
    <scope>NUCLEOTIDE SEQUENCE [LARGE SCALE GENOMIC DNA]</scope>
    <source>
        <strain evidence="2 3">MTCC4035</strain>
        <plasmid evidence="2 3">p1</plasmid>
    </source>
</reference>
<geneLocation type="plasmid" evidence="2 3">
    <name>p1</name>
</geneLocation>
<protein>
    <recommendedName>
        <fullName evidence="1">Bacteriophage tail tape measure N-terminal domain-containing protein</fullName>
    </recommendedName>
</protein>
<dbReference type="InterPro" id="IPR009628">
    <property type="entry name" value="Phage_tape_measure_N"/>
</dbReference>
<gene>
    <name evidence="2" type="ORF">D3093_15110</name>
</gene>
<evidence type="ECO:0000259" key="1">
    <source>
        <dbReference type="Pfam" id="PF06791"/>
    </source>
</evidence>
<dbReference type="Proteomes" id="UP000298595">
    <property type="component" value="Plasmid p1"/>
</dbReference>
<dbReference type="EMBL" id="CP032322">
    <property type="protein sequence ID" value="QCN96668.1"/>
    <property type="molecule type" value="Genomic_DNA"/>
</dbReference>
<accession>A0A4D8PLT0</accession>
<name>A0A4D8PLT0_9PROT</name>
<dbReference type="Pfam" id="PF06791">
    <property type="entry name" value="TMP_2"/>
    <property type="match status" value="1"/>
</dbReference>
<organism evidence="2 3">
    <name type="scientific">Azospirillum argentinense</name>
    <dbReference type="NCBI Taxonomy" id="2970906"/>
    <lineage>
        <taxon>Bacteria</taxon>
        <taxon>Pseudomonadati</taxon>
        <taxon>Pseudomonadota</taxon>
        <taxon>Alphaproteobacteria</taxon>
        <taxon>Rhodospirillales</taxon>
        <taxon>Azospirillaceae</taxon>
        <taxon>Azospirillum</taxon>
    </lineage>
</organism>
<dbReference type="KEGG" id="aare:D3093_15110"/>
<evidence type="ECO:0000313" key="2">
    <source>
        <dbReference type="EMBL" id="QCN96668.1"/>
    </source>
</evidence>
<proteinExistence type="predicted"/>
<dbReference type="AlphaFoldDB" id="A0A4D8PLT0"/>
<evidence type="ECO:0000313" key="3">
    <source>
        <dbReference type="Proteomes" id="UP000298595"/>
    </source>
</evidence>
<sequence length="983" mass="102240">MTEVASLLVRIEASTALLRSELARADKAVGQTAGGIERSAARAEQAAQQMAAGVSNAYAGIAKAQERVNALTGVTRGPTRDRAADIEAYGRALDDMRAKLVPAAKLEQTYTAAVAEADRALKVGAISQAEHADAVKRAKGSYDAGIASLRGMERAATGAAKASGLSTMQMQTLKYTASDVVASLGSGMSPLQIALQQGPQVAQAFSFSITGMVVAITGAALAVGALVAANQSYQSSMRAVTVANQVMGGTIGLTGDQLERIARRAADAGGISVRAAREQEAAYLRTGKIGSEVMEGLITLSRGYAVATGKDTAEATADLAKLFSDPVRGAEELAKAFNLLSDKQLEHIRTLARQGRATEAQKMLMDALNARVGSLARDGLSTLAQAWERVARAISNAFDAAGRATAPETNDQAIARLEAKRQQLIAARKLDADRVDAETGGQAGADAVPIDTRFAAPGMGRGPSDDLADVDAELARRTAERARAREQAALVADHQGRIAGSRVAGDAARALDPLHGDIAEMQQRIADLERGVGNPEVANPGQLTTSLERARNRLSGLEEAQRAGVSVETLKAQKLGEAQAKAAGMGERERARYLAQEQARIDLLDASLTASEKDAKIRAATVAVTAQQTAAIGDAVRQLTLQAEAAERLAKAAGKGEAAERRAQIENDVAAAGPTGLGPATRTAREREEAAKLRGIRAEQTADIDRQIAAQLALIDTVGKGPRVLAEAVRAQQAHSLALREGEAGTIRYRQAYEAYLAKLAELDKANEALAQQEALVQELGDFGEQAFDRIGSAMTEMAMNGEDAFASLRNIGKAVVSELMQEFVKLSAVNPLKQALLGQSALPTLGTVGGLLGSLFGGSAASTHGAANVAGAGGSFGGVGNGPQFRAAGGPVNPHEAYVVGEKRPELFVPKVPGVILPRVPELRGGATPSEGGGQTVVVQQTMHFGVGVNAAARAEVLNMLPQLKAATVAAVEDRMQRGTRR</sequence>
<keyword evidence="2" id="KW-0614">Plasmid</keyword>
<feature type="domain" description="Bacteriophage tail tape measure N-terminal" evidence="1">
    <location>
        <begin position="156"/>
        <end position="349"/>
    </location>
</feature>
<dbReference type="RefSeq" id="WP_137116157.1">
    <property type="nucleotide sequence ID" value="NZ_CP032322.1"/>
</dbReference>